<proteinExistence type="predicted"/>
<evidence type="ECO:0000313" key="2">
    <source>
        <dbReference type="EMBL" id="KAI0502072.1"/>
    </source>
</evidence>
<protein>
    <submittedName>
        <fullName evidence="2">Uncharacterized protein</fullName>
    </submittedName>
</protein>
<sequence>MPPAPSTMQLLSPFMLATYVMVVMPPLKRIEFLNFFDEASVDNLWASRFVALCFSLLWSIWHCF</sequence>
<reference evidence="2" key="1">
    <citation type="journal article" date="2022" name="Front. Genet.">
        <title>Chromosome-Scale Assembly of the Dendrobium nobile Genome Provides Insights Into the Molecular Mechanism of the Biosynthesis of the Medicinal Active Ingredient of Dendrobium.</title>
        <authorList>
            <person name="Xu Q."/>
            <person name="Niu S.-C."/>
            <person name="Li K.-L."/>
            <person name="Zheng P.-J."/>
            <person name="Zhang X.-J."/>
            <person name="Jia Y."/>
            <person name="Liu Y."/>
            <person name="Niu Y.-X."/>
            <person name="Yu L.-H."/>
            <person name="Chen D.-F."/>
            <person name="Zhang G.-Q."/>
        </authorList>
    </citation>
    <scope>NUCLEOTIDE SEQUENCE</scope>
    <source>
        <tissue evidence="2">Leaf</tissue>
    </source>
</reference>
<keyword evidence="1" id="KW-0812">Transmembrane</keyword>
<feature type="transmembrane region" description="Helical" evidence="1">
    <location>
        <begin position="6"/>
        <end position="24"/>
    </location>
</feature>
<dbReference type="Proteomes" id="UP000829196">
    <property type="component" value="Unassembled WGS sequence"/>
</dbReference>
<dbReference type="AlphaFoldDB" id="A0A8T3B296"/>
<dbReference type="EMBL" id="JAGYWB010000012">
    <property type="protein sequence ID" value="KAI0502072.1"/>
    <property type="molecule type" value="Genomic_DNA"/>
</dbReference>
<organism evidence="2 3">
    <name type="scientific">Dendrobium nobile</name>
    <name type="common">Orchid</name>
    <dbReference type="NCBI Taxonomy" id="94219"/>
    <lineage>
        <taxon>Eukaryota</taxon>
        <taxon>Viridiplantae</taxon>
        <taxon>Streptophyta</taxon>
        <taxon>Embryophyta</taxon>
        <taxon>Tracheophyta</taxon>
        <taxon>Spermatophyta</taxon>
        <taxon>Magnoliopsida</taxon>
        <taxon>Liliopsida</taxon>
        <taxon>Asparagales</taxon>
        <taxon>Orchidaceae</taxon>
        <taxon>Epidendroideae</taxon>
        <taxon>Malaxideae</taxon>
        <taxon>Dendrobiinae</taxon>
        <taxon>Dendrobium</taxon>
    </lineage>
</organism>
<feature type="transmembrane region" description="Helical" evidence="1">
    <location>
        <begin position="45"/>
        <end position="61"/>
    </location>
</feature>
<evidence type="ECO:0000313" key="3">
    <source>
        <dbReference type="Proteomes" id="UP000829196"/>
    </source>
</evidence>
<keyword evidence="1" id="KW-0472">Membrane</keyword>
<keyword evidence="1" id="KW-1133">Transmembrane helix</keyword>
<keyword evidence="3" id="KW-1185">Reference proteome</keyword>
<name>A0A8T3B296_DENNO</name>
<evidence type="ECO:0000256" key="1">
    <source>
        <dbReference type="SAM" id="Phobius"/>
    </source>
</evidence>
<gene>
    <name evidence="2" type="ORF">KFK09_017018</name>
</gene>
<comment type="caution">
    <text evidence="2">The sequence shown here is derived from an EMBL/GenBank/DDBJ whole genome shotgun (WGS) entry which is preliminary data.</text>
</comment>
<accession>A0A8T3B296</accession>